<evidence type="ECO:0000313" key="9">
    <source>
        <dbReference type="Proteomes" id="UP000729701"/>
    </source>
</evidence>
<dbReference type="Proteomes" id="UP000729701">
    <property type="component" value="Unassembled WGS sequence"/>
</dbReference>
<evidence type="ECO:0000256" key="7">
    <source>
        <dbReference type="ARBA" id="ARBA00023016"/>
    </source>
</evidence>
<dbReference type="Gene3D" id="3.30.920.30">
    <property type="entry name" value="Hypothetical protein"/>
    <property type="match status" value="1"/>
</dbReference>
<evidence type="ECO:0000313" key="8">
    <source>
        <dbReference type="EMBL" id="MBW4670105.1"/>
    </source>
</evidence>
<comment type="similarity">
    <text evidence="1">Belongs to the HicA mRNA interferase family.</text>
</comment>
<keyword evidence="5" id="KW-0378">Hydrolase</keyword>
<dbReference type="GO" id="GO:0003729">
    <property type="term" value="F:mRNA binding"/>
    <property type="evidence" value="ECO:0007669"/>
    <property type="project" value="InterPro"/>
</dbReference>
<dbReference type="GO" id="GO:0016787">
    <property type="term" value="F:hydrolase activity"/>
    <property type="evidence" value="ECO:0007669"/>
    <property type="project" value="UniProtKB-KW"/>
</dbReference>
<dbReference type="AlphaFoldDB" id="A0A951QSS5"/>
<dbReference type="SUPFAM" id="SSF54786">
    <property type="entry name" value="YcfA/nrd intein domain"/>
    <property type="match status" value="1"/>
</dbReference>
<dbReference type="GO" id="GO:0004519">
    <property type="term" value="F:endonuclease activity"/>
    <property type="evidence" value="ECO:0007669"/>
    <property type="project" value="UniProtKB-KW"/>
</dbReference>
<evidence type="ECO:0000256" key="2">
    <source>
        <dbReference type="ARBA" id="ARBA00022649"/>
    </source>
</evidence>
<comment type="caution">
    <text evidence="8">The sequence shown here is derived from an EMBL/GenBank/DDBJ whole genome shotgun (WGS) entry which is preliminary data.</text>
</comment>
<protein>
    <submittedName>
        <fullName evidence="8">Type II toxin-antitoxin system HicA family toxin</fullName>
    </submittedName>
</protein>
<keyword evidence="6" id="KW-0694">RNA-binding</keyword>
<proteinExistence type="inferred from homology"/>
<organism evidence="8 9">
    <name type="scientific">Cyanomargarita calcarea GSE-NOS-MK-12-04C</name>
    <dbReference type="NCBI Taxonomy" id="2839659"/>
    <lineage>
        <taxon>Bacteria</taxon>
        <taxon>Bacillati</taxon>
        <taxon>Cyanobacteriota</taxon>
        <taxon>Cyanophyceae</taxon>
        <taxon>Nostocales</taxon>
        <taxon>Cyanomargaritaceae</taxon>
        <taxon>Cyanomargarita</taxon>
    </lineage>
</organism>
<dbReference type="Pfam" id="PF07927">
    <property type="entry name" value="HicA_toxin"/>
    <property type="match status" value="1"/>
</dbReference>
<reference evidence="8" key="2">
    <citation type="journal article" date="2022" name="Microbiol. Resour. Announc.">
        <title>Metagenome Sequencing to Explore Phylogenomics of Terrestrial Cyanobacteria.</title>
        <authorList>
            <person name="Ward R.D."/>
            <person name="Stajich J.E."/>
            <person name="Johansen J.R."/>
            <person name="Huntemann M."/>
            <person name="Clum A."/>
            <person name="Foster B."/>
            <person name="Foster B."/>
            <person name="Roux S."/>
            <person name="Palaniappan K."/>
            <person name="Varghese N."/>
            <person name="Mukherjee S."/>
            <person name="Reddy T.B.K."/>
            <person name="Daum C."/>
            <person name="Copeland A."/>
            <person name="Chen I.A."/>
            <person name="Ivanova N.N."/>
            <person name="Kyrpides N.C."/>
            <person name="Shapiro N."/>
            <person name="Eloe-Fadrosh E.A."/>
            <person name="Pietrasiak N."/>
        </authorList>
    </citation>
    <scope>NUCLEOTIDE SEQUENCE</scope>
    <source>
        <strain evidence="8">GSE-NOS-MK-12-04C</strain>
    </source>
</reference>
<keyword evidence="2" id="KW-1277">Toxin-antitoxin system</keyword>
<evidence type="ECO:0000256" key="1">
    <source>
        <dbReference type="ARBA" id="ARBA00006620"/>
    </source>
</evidence>
<sequence length="77" mass="8918">MPKKIRELKQMLRQLDFTELPGKGSHTNWIHPLYNGKLTVSGKDASDAKPYQEKEVQQAIKEVEEKQQQEKPEDGQI</sequence>
<dbReference type="InterPro" id="IPR038570">
    <property type="entry name" value="HicA_sf"/>
</dbReference>
<reference evidence="8" key="1">
    <citation type="submission" date="2021-05" db="EMBL/GenBank/DDBJ databases">
        <authorList>
            <person name="Pietrasiak N."/>
            <person name="Ward R."/>
            <person name="Stajich J.E."/>
            <person name="Kurbessoian T."/>
        </authorList>
    </citation>
    <scope>NUCLEOTIDE SEQUENCE</scope>
    <source>
        <strain evidence="8">GSE-NOS-MK-12-04C</strain>
    </source>
</reference>
<dbReference type="EMBL" id="JAHHGZ010000027">
    <property type="protein sequence ID" value="MBW4670105.1"/>
    <property type="molecule type" value="Genomic_DNA"/>
</dbReference>
<evidence type="ECO:0000256" key="3">
    <source>
        <dbReference type="ARBA" id="ARBA00022722"/>
    </source>
</evidence>
<keyword evidence="7" id="KW-0346">Stress response</keyword>
<accession>A0A951QSS5</accession>
<keyword evidence="4" id="KW-0255">Endonuclease</keyword>
<dbReference type="InterPro" id="IPR012933">
    <property type="entry name" value="HicA_mRNA_interferase"/>
</dbReference>
<evidence type="ECO:0000256" key="5">
    <source>
        <dbReference type="ARBA" id="ARBA00022801"/>
    </source>
</evidence>
<gene>
    <name evidence="8" type="ORF">KME60_22510</name>
</gene>
<keyword evidence="3" id="KW-0540">Nuclease</keyword>
<name>A0A951QSS5_9CYAN</name>
<evidence type="ECO:0000256" key="6">
    <source>
        <dbReference type="ARBA" id="ARBA00022884"/>
    </source>
</evidence>
<evidence type="ECO:0000256" key="4">
    <source>
        <dbReference type="ARBA" id="ARBA00022759"/>
    </source>
</evidence>